<dbReference type="STRING" id="1325734.A0A428QIR5"/>
<evidence type="ECO:0000313" key="4">
    <source>
        <dbReference type="Proteomes" id="UP000288168"/>
    </source>
</evidence>
<dbReference type="InterPro" id="IPR055509">
    <property type="entry name" value="DUF7082"/>
</dbReference>
<dbReference type="Proteomes" id="UP000288168">
    <property type="component" value="Unassembled WGS sequence"/>
</dbReference>
<accession>A0A428QIR5</accession>
<feature type="compositionally biased region" description="Basic and acidic residues" evidence="1">
    <location>
        <begin position="242"/>
        <end position="255"/>
    </location>
</feature>
<feature type="compositionally biased region" description="Polar residues" evidence="1">
    <location>
        <begin position="607"/>
        <end position="618"/>
    </location>
</feature>
<feature type="compositionally biased region" description="Pro residues" evidence="1">
    <location>
        <begin position="574"/>
        <end position="584"/>
    </location>
</feature>
<sequence length="727" mass="79374">MSAVKFQCPPYKLFEPDYHPQKPIIVGVDDRLESPDTLTLRYEEAARAANGGDPRGDSPPRLLEMATYTKAQLPSMHAGYDATRYQDASYEQYQAQSFPTQQQTEKFAQLNQQNFASNNAAVPQYLPTGPTVLSCQPTTGMVGTKIFIKLSSQYDLFSLSSPMPIWFLLFGSEKCTAQDVSRDVQDSSGFLYTCSGEAPQFLVTGCANSNVPLSLLLEGPSGEEISRTVVGTFQYFEGSGDDITRPTKIPKHEDAAPAPAVDQPSASPKAGEPQLPSEAPTNTYEYPTQQGQYGNTFAQGNNDMLSTYRSTSFTDPHYHRRPAATAAWSPYPSTLGSTGRNSAAGLDPTMGRPNLTPLPIPSSSQSGTPQLIRTSTIANSAGSNSSYHPISLYSSKAVLKIAGKLETMAENWTQEEWENRRRIVLFRKTQRGSTLNATFQPVGVQDRPPNSVCISCIWWAEKNECYVTSVDTIYLLEQLVAAPNRFSVEEKNRIRRNLEGFHPQTVSKAKAESEEFFKIIMAFPNPKPRNIEKDVKVFPWKILESALKKIIGKYSASPSSTLPPANIMNQPSAPYAPLPTPPGPSMASHTDPHQQYSLPQHHDSIPSPRSLSGSQPSWTPYAAAPGYSTTTSRTLSPGLRNSSPQQPQPPLRITTTPLPAVSTYDSRSGGYGATGLHTPISHHPPAATPPRWDPTPATYPENYPSLTSQTAQPVYSAGGYGEPAPRA</sequence>
<dbReference type="PANTHER" id="PTHR39463">
    <property type="entry name" value="MEDUSA"/>
    <property type="match status" value="1"/>
</dbReference>
<protein>
    <recommendedName>
        <fullName evidence="2">DUF7082 domain-containing protein</fullName>
    </recommendedName>
</protein>
<evidence type="ECO:0000259" key="2">
    <source>
        <dbReference type="Pfam" id="PF23305"/>
    </source>
</evidence>
<dbReference type="GO" id="GO:0005634">
    <property type="term" value="C:nucleus"/>
    <property type="evidence" value="ECO:0007669"/>
    <property type="project" value="TreeGrafter"/>
</dbReference>
<feature type="region of interest" description="Disordered" evidence="1">
    <location>
        <begin position="559"/>
        <end position="727"/>
    </location>
</feature>
<evidence type="ECO:0000256" key="1">
    <source>
        <dbReference type="SAM" id="MobiDB-lite"/>
    </source>
</evidence>
<proteinExistence type="predicted"/>
<evidence type="ECO:0000313" key="3">
    <source>
        <dbReference type="EMBL" id="RSL65197.1"/>
    </source>
</evidence>
<feature type="compositionally biased region" description="Polar residues" evidence="1">
    <location>
        <begin position="559"/>
        <end position="570"/>
    </location>
</feature>
<feature type="compositionally biased region" description="Polar residues" evidence="1">
    <location>
        <begin position="704"/>
        <end position="713"/>
    </location>
</feature>
<organism evidence="3 4">
    <name type="scientific">Fusarium duplospermum</name>
    <dbReference type="NCBI Taxonomy" id="1325734"/>
    <lineage>
        <taxon>Eukaryota</taxon>
        <taxon>Fungi</taxon>
        <taxon>Dikarya</taxon>
        <taxon>Ascomycota</taxon>
        <taxon>Pezizomycotina</taxon>
        <taxon>Sordariomycetes</taxon>
        <taxon>Hypocreomycetidae</taxon>
        <taxon>Hypocreales</taxon>
        <taxon>Nectriaceae</taxon>
        <taxon>Fusarium</taxon>
        <taxon>Fusarium solani species complex</taxon>
    </lineage>
</organism>
<comment type="caution">
    <text evidence="3">The sequence shown here is derived from an EMBL/GenBank/DDBJ whole genome shotgun (WGS) entry which is preliminary data.</text>
</comment>
<keyword evidence="4" id="KW-1185">Reference proteome</keyword>
<gene>
    <name evidence="3" type="ORF">CEP54_004355</name>
</gene>
<dbReference type="AlphaFoldDB" id="A0A428QIR5"/>
<feature type="compositionally biased region" description="Polar residues" evidence="1">
    <location>
        <begin position="627"/>
        <end position="645"/>
    </location>
</feature>
<name>A0A428QIR5_9HYPO</name>
<reference evidence="3 4" key="1">
    <citation type="submission" date="2017-06" db="EMBL/GenBank/DDBJ databases">
        <title>Comparative genomic analysis of Ambrosia Fusariam Clade fungi.</title>
        <authorList>
            <person name="Stajich J.E."/>
            <person name="Carrillo J."/>
            <person name="Kijimoto T."/>
            <person name="Eskalen A."/>
            <person name="O'Donnell K."/>
            <person name="Kasson M."/>
        </authorList>
    </citation>
    <scope>NUCLEOTIDE SEQUENCE [LARGE SCALE GENOMIC DNA]</scope>
    <source>
        <strain evidence="3 4">NRRL62584</strain>
    </source>
</reference>
<feature type="domain" description="DUF7082" evidence="2">
    <location>
        <begin position="396"/>
        <end position="551"/>
    </location>
</feature>
<feature type="region of interest" description="Disordered" evidence="1">
    <location>
        <begin position="241"/>
        <end position="289"/>
    </location>
</feature>
<dbReference type="OrthoDB" id="1751210at2759"/>
<dbReference type="Pfam" id="PF23305">
    <property type="entry name" value="DUF7082"/>
    <property type="match status" value="1"/>
</dbReference>
<feature type="compositionally biased region" description="Polar residues" evidence="1">
    <location>
        <begin position="279"/>
        <end position="289"/>
    </location>
</feature>
<dbReference type="PANTHER" id="PTHR39463:SF1">
    <property type="entry name" value="MEDUSA"/>
    <property type="match status" value="1"/>
</dbReference>
<dbReference type="EMBL" id="NKCI01000030">
    <property type="protein sequence ID" value="RSL65197.1"/>
    <property type="molecule type" value="Genomic_DNA"/>
</dbReference>